<dbReference type="InterPro" id="IPR027470">
    <property type="entry name" value="Cation_efflux_CTD"/>
</dbReference>
<evidence type="ECO:0000256" key="4">
    <source>
        <dbReference type="ARBA" id="ARBA00022692"/>
    </source>
</evidence>
<dbReference type="Gene3D" id="3.30.70.1350">
    <property type="entry name" value="Cation efflux protein, cytoplasmic domain"/>
    <property type="match status" value="1"/>
</dbReference>
<dbReference type="InterPro" id="IPR027469">
    <property type="entry name" value="Cation_efflux_TMD_sf"/>
</dbReference>
<keyword evidence="5 7" id="KW-1133">Transmembrane helix</keyword>
<dbReference type="PANTHER" id="PTHR43840">
    <property type="entry name" value="MITOCHONDRIAL METAL TRANSPORTER 1-RELATED"/>
    <property type="match status" value="1"/>
</dbReference>
<dbReference type="InterPro" id="IPR036837">
    <property type="entry name" value="Cation_efflux_CTD_sf"/>
</dbReference>
<evidence type="ECO:0000313" key="10">
    <source>
        <dbReference type="EMBL" id="ADL34030.1"/>
    </source>
</evidence>
<dbReference type="Pfam" id="PF16916">
    <property type="entry name" value="ZT_dimer"/>
    <property type="match status" value="1"/>
</dbReference>
<evidence type="ECO:0000256" key="2">
    <source>
        <dbReference type="ARBA" id="ARBA00008114"/>
    </source>
</evidence>
<feature type="transmembrane region" description="Helical" evidence="7">
    <location>
        <begin position="25"/>
        <end position="50"/>
    </location>
</feature>
<dbReference type="HOGENOM" id="CLU_013430_3_4_9"/>
<dbReference type="AlphaFoldDB" id="E0RUI9"/>
<evidence type="ECO:0000256" key="1">
    <source>
        <dbReference type="ARBA" id="ARBA00004141"/>
    </source>
</evidence>
<dbReference type="PANTHER" id="PTHR43840:SF50">
    <property type="entry name" value="MANGANESE EFFLUX SYSTEM PROTEIN MNES"/>
    <property type="match status" value="1"/>
</dbReference>
<comment type="subcellular location">
    <subcellularLocation>
        <location evidence="1">Membrane</location>
        <topology evidence="1">Multi-pass membrane protein</topology>
    </subcellularLocation>
</comment>
<dbReference type="NCBIfam" id="TIGR01297">
    <property type="entry name" value="CDF"/>
    <property type="match status" value="1"/>
</dbReference>
<dbReference type="FunFam" id="1.20.1510.10:FF:000006">
    <property type="entry name" value="Divalent cation efflux transporter"/>
    <property type="match status" value="1"/>
</dbReference>
<feature type="transmembrane region" description="Helical" evidence="7">
    <location>
        <begin position="186"/>
        <end position="208"/>
    </location>
</feature>
<evidence type="ECO:0000256" key="6">
    <source>
        <dbReference type="ARBA" id="ARBA00023136"/>
    </source>
</evidence>
<sequence length="389" mass="43386">MICFLARFFIKDYEQYKMPGVRQGYGLLSGILGIILNIFLFATKFIAGIISGSISIFGDAFNNLSDAASSIVTFIGFKLAGEEADEQHPFGHGRLEYVAGLIVSLFIILTGCEVARTSVNKIINPEPVEFNATIAVILVVSILVKLLMFQGNLQAADKIDSKTLKSVAMDSISDVFTTSVVLASSIFAYKTGIIVDGYFGVFVGFFIIKTGYESAKDTINPLLGEPPSKEFVEDVKNIVMSHDGILGVHDLLVHNYGPSRIIMSLHVEVPDNQNIVTVHDLIDDIENELRQKYHCTAVIHMDPVSLHDEETEMEKAFVKSLLNGLDPKLKFHDLRLVHSNEEERRLSFDVITPYKYDLSDDDIKNYLIEHMRNIDPRVTCDITIDKEDA</sequence>
<dbReference type="SUPFAM" id="SSF161111">
    <property type="entry name" value="Cation efflux protein transmembrane domain-like"/>
    <property type="match status" value="1"/>
</dbReference>
<evidence type="ECO:0000256" key="5">
    <source>
        <dbReference type="ARBA" id="ARBA00022989"/>
    </source>
</evidence>
<evidence type="ECO:0000256" key="3">
    <source>
        <dbReference type="ARBA" id="ARBA00022448"/>
    </source>
</evidence>
<dbReference type="InterPro" id="IPR002524">
    <property type="entry name" value="Cation_efflux"/>
</dbReference>
<dbReference type="Gene3D" id="1.20.1510.10">
    <property type="entry name" value="Cation efflux protein transmembrane domain"/>
    <property type="match status" value="1"/>
</dbReference>
<dbReference type="KEGG" id="bpb:bpr_I1292"/>
<dbReference type="Pfam" id="PF01545">
    <property type="entry name" value="Cation_efflux"/>
    <property type="match status" value="1"/>
</dbReference>
<keyword evidence="4 7" id="KW-0812">Transmembrane</keyword>
<dbReference type="eggNOG" id="COG0053">
    <property type="taxonomic scope" value="Bacteria"/>
</dbReference>
<proteinExistence type="inferred from homology"/>
<dbReference type="EMBL" id="CP001810">
    <property type="protein sequence ID" value="ADL34030.1"/>
    <property type="molecule type" value="Genomic_DNA"/>
</dbReference>
<dbReference type="Proteomes" id="UP000001299">
    <property type="component" value="Chromosome 1"/>
</dbReference>
<name>E0RUI9_BUTPB</name>
<evidence type="ECO:0000313" key="11">
    <source>
        <dbReference type="Proteomes" id="UP000001299"/>
    </source>
</evidence>
<comment type="similarity">
    <text evidence="2">Belongs to the cation diffusion facilitator (CDF) transporter (TC 2.A.4) family.</text>
</comment>
<evidence type="ECO:0000256" key="7">
    <source>
        <dbReference type="SAM" id="Phobius"/>
    </source>
</evidence>
<dbReference type="RefSeq" id="WP_013280684.1">
    <property type="nucleotide sequence ID" value="NC_014387.1"/>
</dbReference>
<gene>
    <name evidence="10" type="ordered locus">bpr_I1292</name>
</gene>
<feature type="transmembrane region" description="Helical" evidence="7">
    <location>
        <begin position="97"/>
        <end position="116"/>
    </location>
</feature>
<evidence type="ECO:0000259" key="9">
    <source>
        <dbReference type="Pfam" id="PF16916"/>
    </source>
</evidence>
<dbReference type="SUPFAM" id="SSF160240">
    <property type="entry name" value="Cation efflux protein cytoplasmic domain-like"/>
    <property type="match status" value="1"/>
</dbReference>
<feature type="transmembrane region" description="Helical" evidence="7">
    <location>
        <begin position="128"/>
        <end position="148"/>
    </location>
</feature>
<dbReference type="GO" id="GO:0008324">
    <property type="term" value="F:monoatomic cation transmembrane transporter activity"/>
    <property type="evidence" value="ECO:0007669"/>
    <property type="project" value="InterPro"/>
</dbReference>
<organism evidence="10 11">
    <name type="scientific">Butyrivibrio proteoclasticus (strain ATCC 51982 / DSM 14932 / B316)</name>
    <name type="common">Clostridium proteoclasticum</name>
    <dbReference type="NCBI Taxonomy" id="515622"/>
    <lineage>
        <taxon>Bacteria</taxon>
        <taxon>Bacillati</taxon>
        <taxon>Bacillota</taxon>
        <taxon>Clostridia</taxon>
        <taxon>Lachnospirales</taxon>
        <taxon>Lachnospiraceae</taxon>
        <taxon>Butyrivibrio</taxon>
    </lineage>
</organism>
<feature type="domain" description="Cation efflux protein transmembrane" evidence="8">
    <location>
        <begin position="31"/>
        <end position="223"/>
    </location>
</feature>
<evidence type="ECO:0000259" key="8">
    <source>
        <dbReference type="Pfam" id="PF01545"/>
    </source>
</evidence>
<keyword evidence="6 7" id="KW-0472">Membrane</keyword>
<dbReference type="GO" id="GO:0016020">
    <property type="term" value="C:membrane"/>
    <property type="evidence" value="ECO:0007669"/>
    <property type="project" value="UniProtKB-SubCell"/>
</dbReference>
<reference evidence="10 11" key="1">
    <citation type="journal article" date="2010" name="PLoS ONE">
        <title>The glycobiome of the rumen bacterium Butyrivibrio proteoclasticus B316(T) highlights adaptation to a polysaccharide-rich environment.</title>
        <authorList>
            <person name="Kelly W.J."/>
            <person name="Leahy S.C."/>
            <person name="Altermann E."/>
            <person name="Yeoman C.J."/>
            <person name="Dunne J.C."/>
            <person name="Kong Z."/>
            <person name="Pacheco D.M."/>
            <person name="Li D."/>
            <person name="Noel S.J."/>
            <person name="Moon C.D."/>
            <person name="Cookson A.L."/>
            <person name="Attwood G.T."/>
        </authorList>
    </citation>
    <scope>NUCLEOTIDE SEQUENCE [LARGE SCALE GENOMIC DNA]</scope>
    <source>
        <strain evidence="11">ATCC 51982 / DSM 14932 / B316</strain>
    </source>
</reference>
<keyword evidence="3" id="KW-0813">Transport</keyword>
<protein>
    <submittedName>
        <fullName evidence="10">Transporter CDF family</fullName>
    </submittedName>
</protein>
<dbReference type="STRING" id="515622.bpr_I1292"/>
<dbReference type="InterPro" id="IPR058533">
    <property type="entry name" value="Cation_efflux_TM"/>
</dbReference>
<accession>E0RUI9</accession>
<dbReference type="InterPro" id="IPR050291">
    <property type="entry name" value="CDF_Transporter"/>
</dbReference>
<feature type="domain" description="Cation efflux protein cytoplasmic" evidence="9">
    <location>
        <begin position="227"/>
        <end position="303"/>
    </location>
</feature>
<keyword evidence="11" id="KW-1185">Reference proteome</keyword>